<evidence type="ECO:0000313" key="3">
    <source>
        <dbReference type="Proteomes" id="UP000050863"/>
    </source>
</evidence>
<reference evidence="2 3" key="1">
    <citation type="submission" date="2014-03" db="EMBL/GenBank/DDBJ databases">
        <title>Bradyrhizobium valentinum sp. nov., isolated from effective nodules of Lupinus mariae-josephae, a lupine endemic of basic-lime soils in Eastern Spain.</title>
        <authorList>
            <person name="Duran D."/>
            <person name="Rey L."/>
            <person name="Navarro A."/>
            <person name="Busquets A."/>
            <person name="Imperial J."/>
            <person name="Ruiz-Argueso T."/>
        </authorList>
    </citation>
    <scope>NUCLEOTIDE SEQUENCE [LARGE SCALE GENOMIC DNA]</scope>
    <source>
        <strain evidence="2 3">PAC68</strain>
    </source>
</reference>
<keyword evidence="2" id="KW-0315">Glutamine amidotransferase</keyword>
<proteinExistence type="predicted"/>
<accession>A0A0R3LZF9</accession>
<protein>
    <submittedName>
        <fullName evidence="2">Glutamine amidotransferase</fullName>
    </submittedName>
</protein>
<dbReference type="RefSeq" id="WP_057835154.1">
    <property type="nucleotide sequence ID" value="NZ_LLXZ01000062.1"/>
</dbReference>
<dbReference type="SUPFAM" id="SSF52317">
    <property type="entry name" value="Class I glutamine amidotransferase-like"/>
    <property type="match status" value="1"/>
</dbReference>
<dbReference type="CDD" id="cd01741">
    <property type="entry name" value="GATase1_1"/>
    <property type="match status" value="1"/>
</dbReference>
<dbReference type="GO" id="GO:0005829">
    <property type="term" value="C:cytosol"/>
    <property type="evidence" value="ECO:0007669"/>
    <property type="project" value="TreeGrafter"/>
</dbReference>
<sequence>MPRVTLIETGLVSPTNRELHGSYPQMFEQMIGAADATVMLDTVGIAAGEPLPDVKGLEAILITGSPAGVYDPLDWIAPLEDFVRTAHDRQVPMVGVCFGHQLIAQALGGTVRKSEKGWGLGRHVYDVTPDNGLIDGTRIALAASHQDQVITPPVGANTILSSDFTPHAGLLYAGGTTLSVQPHPEFSIGYALACCEMAHARGHAPDNLVAAAKASLAEPLESARLGGAITRFLTRSG</sequence>
<gene>
    <name evidence="2" type="ORF">CQ12_27870</name>
</gene>
<organism evidence="2 3">
    <name type="scientific">Bradyrhizobium jicamae</name>
    <dbReference type="NCBI Taxonomy" id="280332"/>
    <lineage>
        <taxon>Bacteria</taxon>
        <taxon>Pseudomonadati</taxon>
        <taxon>Pseudomonadota</taxon>
        <taxon>Alphaproteobacteria</taxon>
        <taxon>Hyphomicrobiales</taxon>
        <taxon>Nitrobacteraceae</taxon>
        <taxon>Bradyrhizobium</taxon>
    </lineage>
</organism>
<comment type="caution">
    <text evidence="2">The sequence shown here is derived from an EMBL/GenBank/DDBJ whole genome shotgun (WGS) entry which is preliminary data.</text>
</comment>
<name>A0A0R3LZF9_9BRAD</name>
<evidence type="ECO:0000259" key="1">
    <source>
        <dbReference type="Pfam" id="PF00117"/>
    </source>
</evidence>
<dbReference type="STRING" id="280332.CQ12_27870"/>
<dbReference type="Gene3D" id="3.40.50.880">
    <property type="match status" value="1"/>
</dbReference>
<dbReference type="GO" id="GO:0016740">
    <property type="term" value="F:transferase activity"/>
    <property type="evidence" value="ECO:0007669"/>
    <property type="project" value="UniProtKB-KW"/>
</dbReference>
<dbReference type="PANTHER" id="PTHR42695">
    <property type="entry name" value="GLUTAMINE AMIDOTRANSFERASE YLR126C-RELATED"/>
    <property type="match status" value="1"/>
</dbReference>
<keyword evidence="3" id="KW-1185">Reference proteome</keyword>
<dbReference type="InterPro" id="IPR017926">
    <property type="entry name" value="GATASE"/>
</dbReference>
<dbReference type="OrthoDB" id="9794816at2"/>
<dbReference type="InterPro" id="IPR044992">
    <property type="entry name" value="ChyE-like"/>
</dbReference>
<dbReference type="Pfam" id="PF00117">
    <property type="entry name" value="GATase"/>
    <property type="match status" value="1"/>
</dbReference>
<feature type="domain" description="Glutamine amidotransferase" evidence="1">
    <location>
        <begin position="24"/>
        <end position="188"/>
    </location>
</feature>
<dbReference type="EMBL" id="LLXZ01000062">
    <property type="protein sequence ID" value="KRR10102.1"/>
    <property type="molecule type" value="Genomic_DNA"/>
</dbReference>
<dbReference type="InterPro" id="IPR029062">
    <property type="entry name" value="Class_I_gatase-like"/>
</dbReference>
<dbReference type="PROSITE" id="PS51273">
    <property type="entry name" value="GATASE_TYPE_1"/>
    <property type="match status" value="1"/>
</dbReference>
<dbReference type="PANTHER" id="PTHR42695:SF5">
    <property type="entry name" value="GLUTAMINE AMIDOTRANSFERASE YLR126C-RELATED"/>
    <property type="match status" value="1"/>
</dbReference>
<dbReference type="AlphaFoldDB" id="A0A0R3LZF9"/>
<keyword evidence="2" id="KW-0808">Transferase</keyword>
<dbReference type="Proteomes" id="UP000050863">
    <property type="component" value="Unassembled WGS sequence"/>
</dbReference>
<evidence type="ECO:0000313" key="2">
    <source>
        <dbReference type="EMBL" id="KRR10102.1"/>
    </source>
</evidence>